<accession>A0ABS3LAR8</accession>
<evidence type="ECO:0000313" key="4">
    <source>
        <dbReference type="EMBL" id="MBO1306727.1"/>
    </source>
</evidence>
<dbReference type="InterPro" id="IPR027994">
    <property type="entry name" value="WxL_dom"/>
</dbReference>
<evidence type="ECO:0000259" key="3">
    <source>
        <dbReference type="Pfam" id="PF13731"/>
    </source>
</evidence>
<dbReference type="RefSeq" id="WP_207673658.1">
    <property type="nucleotide sequence ID" value="NZ_JAFREM010000018.1"/>
</dbReference>
<keyword evidence="2" id="KW-0732">Signal</keyword>
<organism evidence="4 5">
    <name type="scientific">Candidatus Enterococcus moelleringii</name>
    <dbReference type="NCBI Taxonomy" id="2815325"/>
    <lineage>
        <taxon>Bacteria</taxon>
        <taxon>Bacillati</taxon>
        <taxon>Bacillota</taxon>
        <taxon>Bacilli</taxon>
        <taxon>Lactobacillales</taxon>
        <taxon>Enterococcaceae</taxon>
        <taxon>Enterococcus</taxon>
    </lineage>
</organism>
<sequence>MKKASILIAALLVSVSVLGGTAAHAATYGSNGEITFIQDTDPTEPGNPEEPGKPVEPVDPTDPEGPGEGTAGPLSIDYASSFQFGNQKISTKTETYNAQLQKYNGETPDGPNYVQVTDKTGEYTGWNLTVTQGSQFKQGEKELKGAKLSLKNITANSINLGNGEDAIAGEDITNLVPGTASPVGSAESGKGKGTWTMRFGADAEEAKTSVQLEVPGTANPEKGKYDTELTWTLTQGPTA</sequence>
<reference evidence="4 5" key="1">
    <citation type="submission" date="2021-03" db="EMBL/GenBank/DDBJ databases">
        <title>Enterococcal diversity collection.</title>
        <authorList>
            <person name="Gilmore M.S."/>
            <person name="Schwartzman J."/>
            <person name="Van Tyne D."/>
            <person name="Martin M."/>
            <person name="Earl A.M."/>
            <person name="Manson A.L."/>
            <person name="Straub T."/>
            <person name="Salamzade R."/>
            <person name="Saavedra J."/>
            <person name="Lebreton F."/>
            <person name="Prichula J."/>
            <person name="Schaufler K."/>
            <person name="Gaca A."/>
            <person name="Sgardioli B."/>
            <person name="Wagenaar J."/>
            <person name="Strong T."/>
        </authorList>
    </citation>
    <scope>NUCLEOTIDE SEQUENCE [LARGE SCALE GENOMIC DNA]</scope>
    <source>
        <strain evidence="4 5">669A</strain>
    </source>
</reference>
<comment type="caution">
    <text evidence="4">The sequence shown here is derived from an EMBL/GenBank/DDBJ whole genome shotgun (WGS) entry which is preliminary data.</text>
</comment>
<name>A0ABS3LAR8_9ENTE</name>
<dbReference type="Proteomes" id="UP000664601">
    <property type="component" value="Unassembled WGS sequence"/>
</dbReference>
<feature type="signal peptide" evidence="2">
    <location>
        <begin position="1"/>
        <end position="25"/>
    </location>
</feature>
<evidence type="ECO:0000313" key="5">
    <source>
        <dbReference type="Proteomes" id="UP000664601"/>
    </source>
</evidence>
<feature type="chain" id="PRO_5046505471" evidence="2">
    <location>
        <begin position="26"/>
        <end position="239"/>
    </location>
</feature>
<keyword evidence="5" id="KW-1185">Reference proteome</keyword>
<feature type="region of interest" description="Disordered" evidence="1">
    <location>
        <begin position="33"/>
        <end position="75"/>
    </location>
</feature>
<proteinExistence type="predicted"/>
<evidence type="ECO:0000256" key="2">
    <source>
        <dbReference type="SAM" id="SignalP"/>
    </source>
</evidence>
<feature type="domain" description="WxL" evidence="3">
    <location>
        <begin position="24"/>
        <end position="237"/>
    </location>
</feature>
<protein>
    <submittedName>
        <fullName evidence="4">WxL domain-containing protein</fullName>
    </submittedName>
</protein>
<dbReference type="Pfam" id="PF13731">
    <property type="entry name" value="WxL"/>
    <property type="match status" value="1"/>
</dbReference>
<evidence type="ECO:0000256" key="1">
    <source>
        <dbReference type="SAM" id="MobiDB-lite"/>
    </source>
</evidence>
<gene>
    <name evidence="4" type="ORF">JZO70_11175</name>
</gene>
<dbReference type="EMBL" id="JAFREM010000018">
    <property type="protein sequence ID" value="MBO1306727.1"/>
    <property type="molecule type" value="Genomic_DNA"/>
</dbReference>